<dbReference type="PIRSF" id="PIRSF000156">
    <property type="entry name" value="Pyruvate_dh_E1"/>
    <property type="match status" value="1"/>
</dbReference>
<accession>N0BAX4</accession>
<evidence type="ECO:0000256" key="6">
    <source>
        <dbReference type="ARBA" id="ARBA00023052"/>
    </source>
</evidence>
<dbReference type="Gene3D" id="3.40.50.970">
    <property type="match status" value="2"/>
</dbReference>
<evidence type="ECO:0000256" key="10">
    <source>
        <dbReference type="PIRSR" id="PIRSR000156-1"/>
    </source>
</evidence>
<reference evidence="14 15" key="1">
    <citation type="journal article" date="2013" name="Genome Announc.">
        <title>Genome sequences for three denitrifying bacterial strains isolated from a uranium- and nitrate-contaminated subsurface environment.</title>
        <authorList>
            <person name="Venkatramanan R."/>
            <person name="Prakash O."/>
            <person name="Woyke T."/>
            <person name="Chain P."/>
            <person name="Goodwin L.A."/>
            <person name="Watson D."/>
            <person name="Brooks S."/>
            <person name="Kostka J.E."/>
            <person name="Green S.J."/>
        </authorList>
    </citation>
    <scope>NUCLEOTIDE SEQUENCE [LARGE SCALE GENOMIC DNA]</scope>
    <source>
        <strain evidence="14 15">1NES1</strain>
    </source>
</reference>
<evidence type="ECO:0000259" key="11">
    <source>
        <dbReference type="Pfam" id="PF00456"/>
    </source>
</evidence>
<dbReference type="PANTHER" id="PTHR43825:SF3">
    <property type="entry name" value="PYRUVATE DEHYDROGENASE E1 COMPONENT"/>
    <property type="match status" value="1"/>
</dbReference>
<name>N0BAX4_9HYPH</name>
<dbReference type="InterPro" id="IPR051157">
    <property type="entry name" value="PDH/Transketolase"/>
</dbReference>
<keyword evidence="10" id="KW-0460">Magnesium</keyword>
<dbReference type="RefSeq" id="WP_015597312.1">
    <property type="nucleotide sequence ID" value="NC_021172.1"/>
</dbReference>
<dbReference type="InterPro" id="IPR004660">
    <property type="entry name" value="PDH_E1"/>
</dbReference>
<proteinExistence type="predicted"/>
<evidence type="ECO:0000259" key="13">
    <source>
        <dbReference type="Pfam" id="PF22613"/>
    </source>
</evidence>
<evidence type="ECO:0000256" key="8">
    <source>
        <dbReference type="ARBA" id="ARBA00051231"/>
    </source>
</evidence>
<evidence type="ECO:0000256" key="4">
    <source>
        <dbReference type="ARBA" id="ARBA00017172"/>
    </source>
</evidence>
<sequence length="891" mass="99941">MGKSEQKTFKSEDAEMLDWTESISSVIAFEGTGRADDILKEVVERARRSGAALPFASSTAYINTIPLREEVKHPGDRELEHRIVAAIRWNAAAMVVRANKDSAGLGGHIASYQSAATLYETGFMHFWHAPSEDHGGDLIMIQGHSSPGIYARAFLEGRLSEDQLVHFRREVGGRGLPSYPHPWLMPDFWQFPTVSMGLGPLMAIYQARFLKYLGDRGLANTEGRKIWVFCGDGEMDEPESLGAISLAGREKLDNLIFVINCNLQRLDGPVRGNGKIIQELERNFRGAGWNVIKVIWGSQWDELLARDSTGRLRQLMEECVDGEYQVFKSRDGAYIRENFFGRYPETAALVADWSDEKIWRLTRGGHDPSKVYAAYHAAVRHKDQPTCILAKTVKGYGMGNAGEATMLAHQSKKMDVDALKHFRDRFKVPLADEKIGDVPFIRFPKGSPEDTYLHKTRASLGGYLPARRQKSQSLPVPPLSTFETQLKGSEGREISTTMAFVRILTTLMRDKELGRRIVPIVPDESRTFGMEGMFRQFGIFSQVGQLYRPQDADQLMFYKEDKSGQMLQEGINEAGAMASWMAAATSYSTSNVPMVPFYIFYSMFGFQRVGDLAWAAGDERCRGFLLGGTSGRTTLNGEGLQHEDGHSHILSATVPNCISYDPAFGYEVAVIIQNGLKRMLTDQEDVYFYLTLLNENYEHPPMPAGIEGDIIKGMYLFRSAPENAKGYKVQLMGSGAILRESIAAADLLRDDWGIEADIWSVTSFTELAREAYDVQRWNLLHPEEAPRVPYAIRKISERGDGPVIASTDYMKLYANQIRPAVPNRYSVLGTDGFGRSDFRRTLRSFFEIDRHFIATAALKALADENKIPSVRVAEAIRKYEIDPDKPNPARN</sequence>
<comment type="catalytic activity">
    <reaction evidence="8 9">
        <text>N(6)-[(R)-lipoyl]-L-lysyl-[protein] + pyruvate + H(+) = N(6)-[(R)-S(8)-acetyldihydrolipoyl]-L-lysyl-[protein] + CO2</text>
        <dbReference type="Rhea" id="RHEA:19189"/>
        <dbReference type="Rhea" id="RHEA-COMP:10474"/>
        <dbReference type="Rhea" id="RHEA-COMP:10478"/>
        <dbReference type="ChEBI" id="CHEBI:15361"/>
        <dbReference type="ChEBI" id="CHEBI:15378"/>
        <dbReference type="ChEBI" id="CHEBI:16526"/>
        <dbReference type="ChEBI" id="CHEBI:83099"/>
        <dbReference type="ChEBI" id="CHEBI:83111"/>
        <dbReference type="EC" id="1.2.4.1"/>
    </reaction>
</comment>
<keyword evidence="15" id="KW-1185">Reference proteome</keyword>
<dbReference type="InterPro" id="IPR055152">
    <property type="entry name" value="Transketolase-like_C_2"/>
</dbReference>
<comment type="function">
    <text evidence="2 9">Component of the pyruvate dehydrogenase (PDH) complex, that catalyzes the overall conversion of pyruvate to acetyl-CoA and CO(2).</text>
</comment>
<evidence type="ECO:0000256" key="5">
    <source>
        <dbReference type="ARBA" id="ARBA00023002"/>
    </source>
</evidence>
<evidence type="ECO:0000256" key="2">
    <source>
        <dbReference type="ARBA" id="ARBA00003157"/>
    </source>
</evidence>
<dbReference type="AlphaFoldDB" id="N0BAX4"/>
<keyword evidence="7 9" id="KW-0670">Pyruvate</keyword>
<evidence type="ECO:0000313" key="15">
    <source>
        <dbReference type="Proteomes" id="UP000005952"/>
    </source>
</evidence>
<dbReference type="Pfam" id="PF00456">
    <property type="entry name" value="Transketolase_N"/>
    <property type="match status" value="1"/>
</dbReference>
<feature type="domain" description="Transketolase N-terminal" evidence="11">
    <location>
        <begin position="81"/>
        <end position="299"/>
    </location>
</feature>
<feature type="domain" description="Pyruvate dehydrogenase E1 component middle" evidence="12">
    <location>
        <begin position="480"/>
        <end position="700"/>
    </location>
</feature>
<keyword evidence="5 9" id="KW-0560">Oxidoreductase</keyword>
<feature type="domain" description="Transketolase-like C-terminal" evidence="13">
    <location>
        <begin position="713"/>
        <end position="849"/>
    </location>
</feature>
<dbReference type="GO" id="GO:0046872">
    <property type="term" value="F:metal ion binding"/>
    <property type="evidence" value="ECO:0007669"/>
    <property type="project" value="UniProtKB-KW"/>
</dbReference>
<dbReference type="InterPro" id="IPR009014">
    <property type="entry name" value="Transketo_C/PFOR_II"/>
</dbReference>
<dbReference type="InterPro" id="IPR029061">
    <property type="entry name" value="THDP-binding"/>
</dbReference>
<dbReference type="eggNOG" id="COG2609">
    <property type="taxonomic scope" value="Bacteria"/>
</dbReference>
<dbReference type="Gene3D" id="3.40.50.920">
    <property type="match status" value="1"/>
</dbReference>
<dbReference type="FunFam" id="3.40.50.970:FF:000011">
    <property type="entry name" value="Pyruvate dehydrogenase E1 component"/>
    <property type="match status" value="1"/>
</dbReference>
<evidence type="ECO:0000256" key="1">
    <source>
        <dbReference type="ARBA" id="ARBA00001964"/>
    </source>
</evidence>
<dbReference type="SUPFAM" id="SSF52922">
    <property type="entry name" value="TK C-terminal domain-like"/>
    <property type="match status" value="1"/>
</dbReference>
<protein>
    <recommendedName>
        <fullName evidence="4 9">Pyruvate dehydrogenase E1 component</fullName>
        <ecNumber evidence="3 9">1.2.4.1</ecNumber>
    </recommendedName>
</protein>
<feature type="binding site" evidence="10">
    <location>
        <position position="262"/>
    </location>
    <ligand>
        <name>Mg(2+)</name>
        <dbReference type="ChEBI" id="CHEBI:18420"/>
    </ligand>
</feature>
<keyword evidence="6 9" id="KW-0786">Thiamine pyrophosphate</keyword>
<dbReference type="PANTHER" id="PTHR43825">
    <property type="entry name" value="PYRUVATE DEHYDROGENASE E1 COMPONENT"/>
    <property type="match status" value="1"/>
</dbReference>
<dbReference type="Proteomes" id="UP000005952">
    <property type="component" value="Chromosome"/>
</dbReference>
<dbReference type="OrthoDB" id="9773339at2"/>
<comment type="cofactor">
    <cofactor evidence="1 9">
        <name>thiamine diphosphate</name>
        <dbReference type="ChEBI" id="CHEBI:58937"/>
    </cofactor>
</comment>
<keyword evidence="10" id="KW-0479">Metal-binding</keyword>
<dbReference type="Pfam" id="PF22613">
    <property type="entry name" value="Transketolase_C_1"/>
    <property type="match status" value="1"/>
</dbReference>
<dbReference type="SUPFAM" id="SSF52518">
    <property type="entry name" value="Thiamin diphosphate-binding fold (THDP-binding)"/>
    <property type="match status" value="2"/>
</dbReference>
<evidence type="ECO:0000256" key="3">
    <source>
        <dbReference type="ARBA" id="ARBA00012281"/>
    </source>
</evidence>
<feature type="binding site" evidence="10">
    <location>
        <position position="232"/>
    </location>
    <ligand>
        <name>Mg(2+)</name>
        <dbReference type="ChEBI" id="CHEBI:18420"/>
    </ligand>
</feature>
<dbReference type="CDD" id="cd02017">
    <property type="entry name" value="TPP_E1_EcPDC_like"/>
    <property type="match status" value="1"/>
</dbReference>
<dbReference type="InterPro" id="IPR041621">
    <property type="entry name" value="PDH_E1_M"/>
</dbReference>
<dbReference type="KEGG" id="hdt:HYPDE_27978"/>
<dbReference type="EMBL" id="CP005587">
    <property type="protein sequence ID" value="AGK57275.1"/>
    <property type="molecule type" value="Genomic_DNA"/>
</dbReference>
<dbReference type="Pfam" id="PF17831">
    <property type="entry name" value="PDH_E1_M"/>
    <property type="match status" value="1"/>
</dbReference>
<dbReference type="InterPro" id="IPR005474">
    <property type="entry name" value="Transketolase_N"/>
</dbReference>
<feature type="binding site" evidence="10">
    <location>
        <position position="264"/>
    </location>
    <ligand>
        <name>Mg(2+)</name>
        <dbReference type="ChEBI" id="CHEBI:18420"/>
    </ligand>
</feature>
<comment type="cofactor">
    <cofactor evidence="10">
        <name>Mg(2+)</name>
        <dbReference type="ChEBI" id="CHEBI:18420"/>
    </cofactor>
</comment>
<evidence type="ECO:0000256" key="9">
    <source>
        <dbReference type="PIRNR" id="PIRNR000156"/>
    </source>
</evidence>
<dbReference type="NCBIfam" id="TIGR00759">
    <property type="entry name" value="aceE"/>
    <property type="match status" value="1"/>
</dbReference>
<dbReference type="InterPro" id="IPR035807">
    <property type="entry name" value="PDC_E1_N"/>
</dbReference>
<gene>
    <name evidence="14" type="primary">aceE</name>
    <name evidence="14" type="ORF">HYPDE_27978</name>
</gene>
<evidence type="ECO:0000313" key="14">
    <source>
        <dbReference type="EMBL" id="AGK57275.1"/>
    </source>
</evidence>
<evidence type="ECO:0000256" key="7">
    <source>
        <dbReference type="ARBA" id="ARBA00023317"/>
    </source>
</evidence>
<organism evidence="14 15">
    <name type="scientific">Hyphomicrobium denitrificans 1NES1</name>
    <dbReference type="NCBI Taxonomy" id="670307"/>
    <lineage>
        <taxon>Bacteria</taxon>
        <taxon>Pseudomonadati</taxon>
        <taxon>Pseudomonadota</taxon>
        <taxon>Alphaproteobacteria</taxon>
        <taxon>Hyphomicrobiales</taxon>
        <taxon>Hyphomicrobiaceae</taxon>
        <taxon>Hyphomicrobium</taxon>
    </lineage>
</organism>
<dbReference type="STRING" id="670307.HYPDE_27978"/>
<dbReference type="GO" id="GO:0004739">
    <property type="term" value="F:pyruvate dehydrogenase (acetyl-transferring) activity"/>
    <property type="evidence" value="ECO:0007669"/>
    <property type="project" value="UniProtKB-EC"/>
</dbReference>
<evidence type="ECO:0000259" key="12">
    <source>
        <dbReference type="Pfam" id="PF17831"/>
    </source>
</evidence>
<dbReference type="HOGENOM" id="CLU_009154_2_0_5"/>
<dbReference type="EC" id="1.2.4.1" evidence="3 9"/>